<evidence type="ECO:0000313" key="2">
    <source>
        <dbReference type="Proteomes" id="UP000288704"/>
    </source>
</evidence>
<dbReference type="Proteomes" id="UP000288704">
    <property type="component" value="Unassembled WGS sequence"/>
</dbReference>
<dbReference type="AlphaFoldDB" id="A0A438ZGY0"/>
<protein>
    <submittedName>
        <fullName evidence="1">Neuraminyllactose-binding hemagglutinin-like domain protein</fullName>
    </submittedName>
</protein>
<sequence>MILPLSHQERLNGNDYLKNSAKSRIFWVRLGIDFKEKERKEFNEKR</sequence>
<accession>A0A438ZGY0</accession>
<comment type="caution">
    <text evidence="1">The sequence shown here is derived from an EMBL/GenBank/DDBJ whole genome shotgun (WGS) entry which is preliminary data.</text>
</comment>
<dbReference type="EMBL" id="RJIC01000009">
    <property type="protein sequence ID" value="RVZ63179.1"/>
    <property type="molecule type" value="Genomic_DNA"/>
</dbReference>
<name>A0A438ZGY0_HELPX</name>
<gene>
    <name evidence="1" type="ORF">EC574_06410</name>
</gene>
<evidence type="ECO:0000313" key="1">
    <source>
        <dbReference type="EMBL" id="RVZ63179.1"/>
    </source>
</evidence>
<proteinExistence type="predicted"/>
<reference evidence="1 2" key="1">
    <citation type="submission" date="2018-10" db="EMBL/GenBank/DDBJ databases">
        <title>Genetic determinants and prediction of antibiotic resistance phenotypes in Helicobacter pylori.</title>
        <authorList>
            <person name="Wagner K."/>
        </authorList>
    </citation>
    <scope>NUCLEOTIDE SEQUENCE [LARGE SCALE GENOMIC DNA]</scope>
    <source>
        <strain evidence="1 2">ZH117</strain>
    </source>
</reference>
<organism evidence="1 2">
    <name type="scientific">Helicobacter pylori</name>
    <name type="common">Campylobacter pylori</name>
    <dbReference type="NCBI Taxonomy" id="210"/>
    <lineage>
        <taxon>Bacteria</taxon>
        <taxon>Pseudomonadati</taxon>
        <taxon>Campylobacterota</taxon>
        <taxon>Epsilonproteobacteria</taxon>
        <taxon>Campylobacterales</taxon>
        <taxon>Helicobacteraceae</taxon>
        <taxon>Helicobacter</taxon>
    </lineage>
</organism>